<dbReference type="PANTHER" id="PTHR30481">
    <property type="entry name" value="DNA ADENINE METHYLASE"/>
    <property type="match status" value="1"/>
</dbReference>
<dbReference type="GO" id="GO:0009007">
    <property type="term" value="F:site-specific DNA-methyltransferase (adenine-specific) activity"/>
    <property type="evidence" value="ECO:0007669"/>
    <property type="project" value="UniProtKB-EC"/>
</dbReference>
<feature type="binding site" evidence="4">
    <location>
        <position position="11"/>
    </location>
    <ligand>
        <name>S-adenosyl-L-methionine</name>
        <dbReference type="ChEBI" id="CHEBI:59789"/>
    </ligand>
</feature>
<dbReference type="InterPro" id="IPR029063">
    <property type="entry name" value="SAM-dependent_MTases_sf"/>
</dbReference>
<dbReference type="GO" id="GO:0032259">
    <property type="term" value="P:methylation"/>
    <property type="evidence" value="ECO:0007669"/>
    <property type="project" value="UniProtKB-KW"/>
</dbReference>
<dbReference type="InterPro" id="IPR012327">
    <property type="entry name" value="MeTrfase_D12"/>
</dbReference>
<evidence type="ECO:0000313" key="6">
    <source>
        <dbReference type="Proteomes" id="UP000033924"/>
    </source>
</evidence>
<keyword evidence="6" id="KW-1185">Reference proteome</keyword>
<keyword evidence="3" id="KW-0949">S-adenosyl-L-methionine</keyword>
<comment type="caution">
    <text evidence="5">The sequence shown here is derived from an EMBL/GenBank/DDBJ whole genome shotgun (WGS) entry which is preliminary data.</text>
</comment>
<proteinExistence type="predicted"/>
<dbReference type="GO" id="GO:0006298">
    <property type="term" value="P:mismatch repair"/>
    <property type="evidence" value="ECO:0007669"/>
    <property type="project" value="TreeGrafter"/>
</dbReference>
<dbReference type="GO" id="GO:0009307">
    <property type="term" value="P:DNA restriction-modification system"/>
    <property type="evidence" value="ECO:0007669"/>
    <property type="project" value="InterPro"/>
</dbReference>
<dbReference type="Gene3D" id="3.40.50.150">
    <property type="entry name" value="Vaccinia Virus protein VP39"/>
    <property type="match status" value="2"/>
</dbReference>
<sequence length="269" mass="31024">MMKYVKAPVTWFGSKSRHLHWLLPLFPQHQVFVDVFGGSGSVLLGKEPSPVEVWNDRDERLVNLFRVLRNETLSVKLQQQLELTPYSRQEFQDCRSSVLSSDPVENARRFVVSCRQSHGGIGGNWSYSKGSTASGISSAVRRYLAGVERLPEIVSRLRTVQVENLDWRDALIRYDGPDTLFYMDPPYVLHTRVRGSYLHDFDDKEHQELVRILPTLSGKVLLSGYESPLYAPLQNMGWEVIREPVIATTSRRRTERVECIWMNFRRKAA</sequence>
<dbReference type="RefSeq" id="WP_016190689.1">
    <property type="nucleotide sequence ID" value="NZ_CP089932.1"/>
</dbReference>
<gene>
    <name evidence="5" type="ORF">SY86_14330</name>
</gene>
<evidence type="ECO:0000256" key="3">
    <source>
        <dbReference type="ARBA" id="ARBA00022691"/>
    </source>
</evidence>
<accession>A0A0M2KG89</accession>
<dbReference type="GO" id="GO:1904047">
    <property type="term" value="F:S-adenosyl-L-methionine binding"/>
    <property type="evidence" value="ECO:0007669"/>
    <property type="project" value="TreeGrafter"/>
</dbReference>
<dbReference type="STRING" id="65700.SY86_14330"/>
<dbReference type="PRINTS" id="PR00505">
    <property type="entry name" value="D12N6MTFRASE"/>
</dbReference>
<keyword evidence="1 5" id="KW-0489">Methyltransferase</keyword>
<dbReference type="GO" id="GO:0043565">
    <property type="term" value="F:sequence-specific DNA binding"/>
    <property type="evidence" value="ECO:0007669"/>
    <property type="project" value="TreeGrafter"/>
</dbReference>
<name>A0A0M2KG89_9GAMM</name>
<dbReference type="PANTHER" id="PTHR30481:SF4">
    <property type="entry name" value="SITE-SPECIFIC DNA-METHYLTRANSFERASE (ADENINE-SPECIFIC)"/>
    <property type="match status" value="1"/>
</dbReference>
<evidence type="ECO:0000256" key="2">
    <source>
        <dbReference type="ARBA" id="ARBA00022679"/>
    </source>
</evidence>
<feature type="binding site" evidence="4">
    <location>
        <position position="56"/>
    </location>
    <ligand>
        <name>S-adenosyl-L-methionine</name>
        <dbReference type="ChEBI" id="CHEBI:59789"/>
    </ligand>
</feature>
<organism evidence="5 6">
    <name type="scientific">Erwinia tracheiphila</name>
    <dbReference type="NCBI Taxonomy" id="65700"/>
    <lineage>
        <taxon>Bacteria</taxon>
        <taxon>Pseudomonadati</taxon>
        <taxon>Pseudomonadota</taxon>
        <taxon>Gammaproteobacteria</taxon>
        <taxon>Enterobacterales</taxon>
        <taxon>Erwiniaceae</taxon>
        <taxon>Erwinia</taxon>
    </lineage>
</organism>
<dbReference type="AlphaFoldDB" id="A0A0M2KG89"/>
<dbReference type="Pfam" id="PF02086">
    <property type="entry name" value="MethyltransfD12"/>
    <property type="match status" value="1"/>
</dbReference>
<dbReference type="Proteomes" id="UP000033924">
    <property type="component" value="Unassembled WGS sequence"/>
</dbReference>
<dbReference type="PATRIC" id="fig|65700.7.peg.3596"/>
<dbReference type="EMBL" id="JXNU01000003">
    <property type="protein sequence ID" value="KKF36352.1"/>
    <property type="molecule type" value="Genomic_DNA"/>
</dbReference>
<keyword evidence="2 5" id="KW-0808">Transferase</keyword>
<dbReference type="SUPFAM" id="SSF53335">
    <property type="entry name" value="S-adenosyl-L-methionine-dependent methyltransferases"/>
    <property type="match status" value="1"/>
</dbReference>
<evidence type="ECO:0000256" key="1">
    <source>
        <dbReference type="ARBA" id="ARBA00022603"/>
    </source>
</evidence>
<evidence type="ECO:0000313" key="5">
    <source>
        <dbReference type="EMBL" id="KKF36352.1"/>
    </source>
</evidence>
<evidence type="ECO:0000256" key="4">
    <source>
        <dbReference type="PIRSR" id="PIRSR000398-1"/>
    </source>
</evidence>
<dbReference type="PIRSF" id="PIRSF000398">
    <property type="entry name" value="M_m6A_EcoRV"/>
    <property type="match status" value="1"/>
</dbReference>
<feature type="binding site" evidence="4">
    <location>
        <position position="184"/>
    </location>
    <ligand>
        <name>S-adenosyl-L-methionine</name>
        <dbReference type="ChEBI" id="CHEBI:59789"/>
    </ligand>
</feature>
<dbReference type="InterPro" id="IPR012263">
    <property type="entry name" value="M_m6A_EcoRV"/>
</dbReference>
<reference evidence="5 6" key="1">
    <citation type="submission" date="2015-01" db="EMBL/GenBank/DDBJ databases">
        <title>Erwinia tracheiphila.</title>
        <authorList>
            <person name="Shapiro L.R."/>
        </authorList>
    </citation>
    <scope>NUCLEOTIDE SEQUENCE [LARGE SCALE GENOMIC DNA]</scope>
    <source>
        <strain evidence="5 6">BuffGH</strain>
    </source>
</reference>
<feature type="binding site" evidence="4">
    <location>
        <position position="15"/>
    </location>
    <ligand>
        <name>S-adenosyl-L-methionine</name>
        <dbReference type="ChEBI" id="CHEBI:59789"/>
    </ligand>
</feature>
<protein>
    <submittedName>
        <fullName evidence="5">DNA methyltransferase</fullName>
    </submittedName>
</protein>
<dbReference type="REBASE" id="119324">
    <property type="entry name" value="M.EtrBGHORF14330P"/>
</dbReference>